<keyword evidence="1" id="KW-0472">Membrane</keyword>
<keyword evidence="3" id="KW-1185">Reference proteome</keyword>
<feature type="transmembrane region" description="Helical" evidence="1">
    <location>
        <begin position="36"/>
        <end position="54"/>
    </location>
</feature>
<evidence type="ECO:0000313" key="2">
    <source>
        <dbReference type="EMBL" id="TDC34354.1"/>
    </source>
</evidence>
<accession>A0A4R4QFP8</accession>
<organism evidence="2 3">
    <name type="scientific">Kribbella albertanoniae</name>
    <dbReference type="NCBI Taxonomy" id="1266829"/>
    <lineage>
        <taxon>Bacteria</taxon>
        <taxon>Bacillati</taxon>
        <taxon>Actinomycetota</taxon>
        <taxon>Actinomycetes</taxon>
        <taxon>Propionibacteriales</taxon>
        <taxon>Kribbellaceae</taxon>
        <taxon>Kribbella</taxon>
    </lineage>
</organism>
<gene>
    <name evidence="2" type="ORF">E1261_04155</name>
</gene>
<reference evidence="2 3" key="1">
    <citation type="submission" date="2019-03" db="EMBL/GenBank/DDBJ databases">
        <title>Draft genome sequences of novel Actinobacteria.</title>
        <authorList>
            <person name="Sahin N."/>
            <person name="Ay H."/>
            <person name="Saygin H."/>
        </authorList>
    </citation>
    <scope>NUCLEOTIDE SEQUENCE [LARGE SCALE GENOMIC DNA]</scope>
    <source>
        <strain evidence="2 3">JCM 30547</strain>
    </source>
</reference>
<evidence type="ECO:0000256" key="1">
    <source>
        <dbReference type="SAM" id="Phobius"/>
    </source>
</evidence>
<proteinExistence type="predicted"/>
<dbReference type="EMBL" id="SMKA01000008">
    <property type="protein sequence ID" value="TDC34354.1"/>
    <property type="molecule type" value="Genomic_DNA"/>
</dbReference>
<dbReference type="RefSeq" id="WP_132402076.1">
    <property type="nucleotide sequence ID" value="NZ_SMKA01000008.1"/>
</dbReference>
<sequence>MNLTTPPPVEHLDPGYAADVKHDLVRKARKPKRARWTPFLAWVPIVAATAAIAISTTTVVTLSRSGGGGSTDPAGPPGIVQVPPEASKVEETDLGPADEAWARAAAEKCLVPSTDAYGTKSHWNSPADAKTAKIRSARWVKNVVHPDERRQLLQSFSIVDEDVVFQCLDGVVLWHGITSELDDGVSAQEPVAGAWSWGSEDQGPVTVANSDYIFRATDDVERVQLRIRGTEAASPWYSTRVSGNLGYIAGVLPGAQADAGRLEVDLRAFDKAGKQVWSKTFG</sequence>
<keyword evidence="1" id="KW-0812">Transmembrane</keyword>
<dbReference type="AlphaFoldDB" id="A0A4R4QFP8"/>
<keyword evidence="1" id="KW-1133">Transmembrane helix</keyword>
<protein>
    <submittedName>
        <fullName evidence="2">Uncharacterized protein</fullName>
    </submittedName>
</protein>
<comment type="caution">
    <text evidence="2">The sequence shown here is derived from an EMBL/GenBank/DDBJ whole genome shotgun (WGS) entry which is preliminary data.</text>
</comment>
<dbReference type="OrthoDB" id="3827894at2"/>
<dbReference type="Proteomes" id="UP000295075">
    <property type="component" value="Unassembled WGS sequence"/>
</dbReference>
<evidence type="ECO:0000313" key="3">
    <source>
        <dbReference type="Proteomes" id="UP000295075"/>
    </source>
</evidence>
<name>A0A4R4QFP8_9ACTN</name>